<feature type="compositionally biased region" description="Basic and acidic residues" evidence="1">
    <location>
        <begin position="107"/>
        <end position="117"/>
    </location>
</feature>
<sequence length="278" mass="31149">LAACKKIQIRRGKEEEEGGESTFKSLDVRKCRVHVFIPGDGKVPRTAAAVCVHTPESWTCTSIDPRILGENEETRLYGDLAGRRIQCVRSFSQDFNFLSSPLLSSKKGTEKAAKKDTDEDEEEVTSSSLVLQKDSSLQSSSSSFSSSSLSLSRGARETSVEAREEKEEENQKKEEEEEERMTGNVDLCVVLSVHSHAPLEDFFRRMQRVFDARRLCRYGYLCITLPCCGSEGYLTSQKAVRRFIDESILSECREILTYYASPSHLQKAAVVFGTGESE</sequence>
<reference evidence="2 3" key="1">
    <citation type="journal article" date="2017" name="Int. J. Parasitol.">
        <title>The genome of the protozoan parasite Cystoisospora suis and a reverse vaccinology approach to identify vaccine candidates.</title>
        <authorList>
            <person name="Palmieri N."/>
            <person name="Shrestha A."/>
            <person name="Ruttkowski B."/>
            <person name="Beck T."/>
            <person name="Vogl C."/>
            <person name="Tomley F."/>
            <person name="Blake D.P."/>
            <person name="Joachim A."/>
        </authorList>
    </citation>
    <scope>NUCLEOTIDE SEQUENCE [LARGE SCALE GENOMIC DNA]</scope>
    <source>
        <strain evidence="2 3">Wien I</strain>
    </source>
</reference>
<dbReference type="AlphaFoldDB" id="A0A2C6KH02"/>
<evidence type="ECO:0000313" key="2">
    <source>
        <dbReference type="EMBL" id="PHJ16399.1"/>
    </source>
</evidence>
<protein>
    <submittedName>
        <fullName evidence="2">Rna recognition motif (Or rnp domain) protein</fullName>
    </submittedName>
</protein>
<accession>A0A2C6KH02</accession>
<dbReference type="EMBL" id="MIGC01006034">
    <property type="protein sequence ID" value="PHJ16399.1"/>
    <property type="molecule type" value="Genomic_DNA"/>
</dbReference>
<gene>
    <name evidence="2" type="ORF">CSUI_009786</name>
</gene>
<comment type="caution">
    <text evidence="2">The sequence shown here is derived from an EMBL/GenBank/DDBJ whole genome shotgun (WGS) entry which is preliminary data.</text>
</comment>
<dbReference type="Proteomes" id="UP000221165">
    <property type="component" value="Unassembled WGS sequence"/>
</dbReference>
<feature type="compositionally biased region" description="Basic and acidic residues" evidence="1">
    <location>
        <begin position="154"/>
        <end position="174"/>
    </location>
</feature>
<evidence type="ECO:0000313" key="3">
    <source>
        <dbReference type="Proteomes" id="UP000221165"/>
    </source>
</evidence>
<feature type="non-terminal residue" evidence="2">
    <location>
        <position position="1"/>
    </location>
</feature>
<keyword evidence="3" id="KW-1185">Reference proteome</keyword>
<dbReference type="RefSeq" id="XP_067918128.1">
    <property type="nucleotide sequence ID" value="XM_068069895.1"/>
</dbReference>
<name>A0A2C6KH02_9APIC</name>
<evidence type="ECO:0000256" key="1">
    <source>
        <dbReference type="SAM" id="MobiDB-lite"/>
    </source>
</evidence>
<dbReference type="VEuPathDB" id="ToxoDB:CSUI_009786"/>
<dbReference type="GeneID" id="94433106"/>
<feature type="region of interest" description="Disordered" evidence="1">
    <location>
        <begin position="106"/>
        <end position="180"/>
    </location>
</feature>
<dbReference type="OrthoDB" id="347536at2759"/>
<feature type="compositionally biased region" description="Low complexity" evidence="1">
    <location>
        <begin position="125"/>
        <end position="152"/>
    </location>
</feature>
<proteinExistence type="predicted"/>
<organism evidence="2 3">
    <name type="scientific">Cystoisospora suis</name>
    <dbReference type="NCBI Taxonomy" id="483139"/>
    <lineage>
        <taxon>Eukaryota</taxon>
        <taxon>Sar</taxon>
        <taxon>Alveolata</taxon>
        <taxon>Apicomplexa</taxon>
        <taxon>Conoidasida</taxon>
        <taxon>Coccidia</taxon>
        <taxon>Eucoccidiorida</taxon>
        <taxon>Eimeriorina</taxon>
        <taxon>Sarcocystidae</taxon>
        <taxon>Cystoisospora</taxon>
    </lineage>
</organism>